<dbReference type="NCBIfam" id="TIGR03519">
    <property type="entry name" value="T9SS_PorP_fam"/>
    <property type="match status" value="1"/>
</dbReference>
<accession>A0AAT9H7C0</accession>
<gene>
    <name evidence="1" type="ORF">CFS9_39960</name>
</gene>
<name>A0AAT9H7C0_9FLAO</name>
<dbReference type="InterPro" id="IPR019861">
    <property type="entry name" value="PorP/SprF_Bacteroidetes"/>
</dbReference>
<evidence type="ECO:0000313" key="1">
    <source>
        <dbReference type="EMBL" id="BFM45355.1"/>
    </source>
</evidence>
<protein>
    <submittedName>
        <fullName evidence="1">Type IX secretion system membrane protein PorP/SprF</fullName>
    </submittedName>
</protein>
<organism evidence="1">
    <name type="scientific">Flavobacterium sp. CFS9</name>
    <dbReference type="NCBI Taxonomy" id="3143118"/>
    <lineage>
        <taxon>Bacteria</taxon>
        <taxon>Pseudomonadati</taxon>
        <taxon>Bacteroidota</taxon>
        <taxon>Flavobacteriia</taxon>
        <taxon>Flavobacteriales</taxon>
        <taxon>Flavobacteriaceae</taxon>
        <taxon>Flavobacterium</taxon>
    </lineage>
</organism>
<reference evidence="1" key="1">
    <citation type="submission" date="2024-05" db="EMBL/GenBank/DDBJ databases">
        <title>Whole-Genome Sequence of CFS9, a Potential Fish Probiotic Isolated from the Body Surface of Silurus asotus.</title>
        <authorList>
            <person name="Kojima M."/>
            <person name="Tobioka K."/>
            <person name="Yokota K."/>
            <person name="Nakatani H."/>
            <person name="Hori K."/>
            <person name="Tamaru Y."/>
            <person name="Okazaki F."/>
        </authorList>
    </citation>
    <scope>NUCLEOTIDE SEQUENCE</scope>
    <source>
        <strain evidence="1">CFS9</strain>
    </source>
</reference>
<dbReference type="AlphaFoldDB" id="A0AAT9H7C0"/>
<sequence>MMLLSLLTAQGSRAQQDSQYTQYMYNTMTINSAYTGTRDMLSIIGLYRNQWVGLNGAPETMNFTIHSPVGNRLGLGLSIVSDKIFISDETTVNGAISYQIPVDDGKTLSLGVNGGFNLLSVDFSKANTGAFDPNDPNLQYNIENRLSPQVGVGAYYYTKKFYAGLSSPNLLETKHYNSNVNSTASERIHLYFITGYVFDLDYFIKLKPALLVKAVSGAPLSVDVSANVLFSEKFTLGVAYRWDAAVSAMAGFQISDKFMVGYAYDWETTKLSRYNSGSHEIFLRFELFNLRKKILSPRFF</sequence>
<proteinExistence type="predicted"/>
<dbReference type="EMBL" id="AP031573">
    <property type="protein sequence ID" value="BFM45355.1"/>
    <property type="molecule type" value="Genomic_DNA"/>
</dbReference>
<dbReference type="Pfam" id="PF11751">
    <property type="entry name" value="PorP_SprF"/>
    <property type="match status" value="1"/>
</dbReference>